<organism evidence="4 5">
    <name type="scientific">Fructobacillus apis</name>
    <dbReference type="NCBI Taxonomy" id="2935017"/>
    <lineage>
        <taxon>Bacteria</taxon>
        <taxon>Bacillati</taxon>
        <taxon>Bacillota</taxon>
        <taxon>Bacilli</taxon>
        <taxon>Lactobacillales</taxon>
        <taxon>Lactobacillaceae</taxon>
        <taxon>Fructobacillus</taxon>
    </lineage>
</organism>
<keyword evidence="4" id="KW-0378">Hydrolase</keyword>
<protein>
    <submittedName>
        <fullName evidence="4">CPBP family glutamic-type intramembrane protease</fullName>
        <ecNumber evidence="4">3.4.-.-</ecNumber>
    </submittedName>
</protein>
<feature type="domain" description="CAAX prenyl protease 2/Lysostaphin resistance protein A-like" evidence="3">
    <location>
        <begin position="110"/>
        <end position="206"/>
    </location>
</feature>
<keyword evidence="2" id="KW-0472">Membrane</keyword>
<sequence>MDYTLKRPKFLPIIFIATVAMYYSVTLQSDFAFLSTALIGSAITLTLFGTEGFNKLYSKMVAPIWFPIFMAVINDVFVGLVAALEKTSTNNSDLFTSSAILGVREIHSFWDTFWYIVEFMFSAVNEELFILPVLLAGYVFFKKSQVAWYASSLVTGIIFALLHFAVYPLSAWTIVALAGSRMIMNETFRLTESIYGPMIMHFVIDSVVLASILL</sequence>
<dbReference type="GO" id="GO:0006508">
    <property type="term" value="P:proteolysis"/>
    <property type="evidence" value="ECO:0007669"/>
    <property type="project" value="UniProtKB-KW"/>
</dbReference>
<dbReference type="Proteomes" id="UP001523234">
    <property type="component" value="Unassembled WGS sequence"/>
</dbReference>
<feature type="transmembrane region" description="Helical" evidence="2">
    <location>
        <begin position="153"/>
        <end position="174"/>
    </location>
</feature>
<accession>A0ABT0ZPK2</accession>
<feature type="transmembrane region" description="Helical" evidence="2">
    <location>
        <begin position="113"/>
        <end position="141"/>
    </location>
</feature>
<reference evidence="4 5" key="1">
    <citation type="submission" date="2022-06" db="EMBL/GenBank/DDBJ databases">
        <title>Fructobacillus taiwanensis sp. nov., isolated from the honeybee.</title>
        <authorList>
            <person name="Chen Y.-S."/>
            <person name="Wang L.-T."/>
            <person name="Lee Y.-S."/>
            <person name="Chang Y.-C."/>
            <person name="Wu H.-C."/>
            <person name="Liao C.-Y."/>
            <person name="Chen W.-H."/>
            <person name="Deng J.-N."/>
            <person name="Wang Y.-H."/>
        </authorList>
    </citation>
    <scope>NUCLEOTIDE SEQUENCE [LARGE SCALE GENOMIC DNA]</scope>
    <source>
        <strain evidence="4 5">W13</strain>
    </source>
</reference>
<proteinExistence type="inferred from homology"/>
<dbReference type="InterPro" id="IPR003675">
    <property type="entry name" value="Rce1/LyrA-like_dom"/>
</dbReference>
<feature type="transmembrane region" description="Helical" evidence="2">
    <location>
        <begin position="194"/>
        <end position="213"/>
    </location>
</feature>
<dbReference type="GO" id="GO:0008233">
    <property type="term" value="F:peptidase activity"/>
    <property type="evidence" value="ECO:0007669"/>
    <property type="project" value="UniProtKB-KW"/>
</dbReference>
<name>A0ABT0ZPK2_9LACO</name>
<dbReference type="RefSeq" id="WP_252442581.1">
    <property type="nucleotide sequence ID" value="NZ_JAMWYK010000002.1"/>
</dbReference>
<evidence type="ECO:0000256" key="2">
    <source>
        <dbReference type="SAM" id="Phobius"/>
    </source>
</evidence>
<keyword evidence="2" id="KW-1133">Transmembrane helix</keyword>
<evidence type="ECO:0000313" key="5">
    <source>
        <dbReference type="Proteomes" id="UP001523234"/>
    </source>
</evidence>
<evidence type="ECO:0000259" key="3">
    <source>
        <dbReference type="Pfam" id="PF02517"/>
    </source>
</evidence>
<evidence type="ECO:0000256" key="1">
    <source>
        <dbReference type="ARBA" id="ARBA00009067"/>
    </source>
</evidence>
<dbReference type="EC" id="3.4.-.-" evidence="4"/>
<feature type="transmembrane region" description="Helical" evidence="2">
    <location>
        <begin position="31"/>
        <end position="50"/>
    </location>
</feature>
<keyword evidence="5" id="KW-1185">Reference proteome</keyword>
<evidence type="ECO:0000313" key="4">
    <source>
        <dbReference type="EMBL" id="MCO0831885.1"/>
    </source>
</evidence>
<feature type="transmembrane region" description="Helical" evidence="2">
    <location>
        <begin position="62"/>
        <end position="84"/>
    </location>
</feature>
<gene>
    <name evidence="4" type="ORF">NFX39_02085</name>
</gene>
<keyword evidence="2" id="KW-0812">Transmembrane</keyword>
<dbReference type="EMBL" id="JAMWYK010000002">
    <property type="protein sequence ID" value="MCO0831885.1"/>
    <property type="molecule type" value="Genomic_DNA"/>
</dbReference>
<comment type="caution">
    <text evidence="4">The sequence shown here is derived from an EMBL/GenBank/DDBJ whole genome shotgun (WGS) entry which is preliminary data.</text>
</comment>
<feature type="transmembrane region" description="Helical" evidence="2">
    <location>
        <begin position="9"/>
        <end position="25"/>
    </location>
</feature>
<keyword evidence="4" id="KW-0645">Protease</keyword>
<comment type="similarity">
    <text evidence="1">Belongs to the UPF0177 family.</text>
</comment>
<dbReference type="Pfam" id="PF02517">
    <property type="entry name" value="Rce1-like"/>
    <property type="match status" value="1"/>
</dbReference>